<feature type="transmembrane region" description="Helical" evidence="5">
    <location>
        <begin position="60"/>
        <end position="79"/>
    </location>
</feature>
<dbReference type="AlphaFoldDB" id="A0A4Q2L802"/>
<dbReference type="PROSITE" id="PS50850">
    <property type="entry name" value="MFS"/>
    <property type="match status" value="1"/>
</dbReference>
<dbReference type="PANTHER" id="PTHR23528:SF1">
    <property type="entry name" value="MAJOR FACILITATOR SUPERFAMILY (MFS) PROFILE DOMAIN-CONTAINING PROTEIN"/>
    <property type="match status" value="1"/>
</dbReference>
<dbReference type="PANTHER" id="PTHR23528">
    <property type="match status" value="1"/>
</dbReference>
<comment type="caution">
    <text evidence="7">The sequence shown here is derived from an EMBL/GenBank/DDBJ whole genome shotgun (WGS) entry which is preliminary data.</text>
</comment>
<evidence type="ECO:0000256" key="4">
    <source>
        <dbReference type="ARBA" id="ARBA00023136"/>
    </source>
</evidence>
<name>A0A4Q2L802_9MICO</name>
<dbReference type="EMBL" id="SDPN01000004">
    <property type="protein sequence ID" value="RXZ72622.1"/>
    <property type="molecule type" value="Genomic_DNA"/>
</dbReference>
<dbReference type="GO" id="GO:0022857">
    <property type="term" value="F:transmembrane transporter activity"/>
    <property type="evidence" value="ECO:0007669"/>
    <property type="project" value="InterPro"/>
</dbReference>
<evidence type="ECO:0000313" key="7">
    <source>
        <dbReference type="EMBL" id="RXZ72622.1"/>
    </source>
</evidence>
<organism evidence="7 8">
    <name type="scientific">Agromyces albus</name>
    <dbReference type="NCBI Taxonomy" id="205332"/>
    <lineage>
        <taxon>Bacteria</taxon>
        <taxon>Bacillati</taxon>
        <taxon>Actinomycetota</taxon>
        <taxon>Actinomycetes</taxon>
        <taxon>Micrococcales</taxon>
        <taxon>Microbacteriaceae</taxon>
        <taxon>Agromyces</taxon>
    </lineage>
</organism>
<dbReference type="InterPro" id="IPR036259">
    <property type="entry name" value="MFS_trans_sf"/>
</dbReference>
<evidence type="ECO:0000256" key="5">
    <source>
        <dbReference type="SAM" id="Phobius"/>
    </source>
</evidence>
<evidence type="ECO:0000256" key="3">
    <source>
        <dbReference type="ARBA" id="ARBA00022989"/>
    </source>
</evidence>
<feature type="transmembrane region" description="Helical" evidence="5">
    <location>
        <begin position="119"/>
        <end position="140"/>
    </location>
</feature>
<dbReference type="CDD" id="cd06174">
    <property type="entry name" value="MFS"/>
    <property type="match status" value="1"/>
</dbReference>
<feature type="transmembrane region" description="Helical" evidence="5">
    <location>
        <begin position="271"/>
        <end position="289"/>
    </location>
</feature>
<dbReference type="InterPro" id="IPR011701">
    <property type="entry name" value="MFS"/>
</dbReference>
<keyword evidence="4 5" id="KW-0472">Membrane</keyword>
<keyword evidence="8" id="KW-1185">Reference proteome</keyword>
<dbReference type="OrthoDB" id="7584869at2"/>
<keyword evidence="3 5" id="KW-1133">Transmembrane helix</keyword>
<feature type="transmembrane region" description="Helical" evidence="5">
    <location>
        <begin position="204"/>
        <end position="226"/>
    </location>
</feature>
<feature type="transmembrane region" description="Helical" evidence="5">
    <location>
        <begin position="295"/>
        <end position="321"/>
    </location>
</feature>
<accession>A0A4Q2L802</accession>
<dbReference type="SUPFAM" id="SSF103473">
    <property type="entry name" value="MFS general substrate transporter"/>
    <property type="match status" value="1"/>
</dbReference>
<dbReference type="Proteomes" id="UP000293865">
    <property type="component" value="Unassembled WGS sequence"/>
</dbReference>
<feature type="transmembrane region" description="Helical" evidence="5">
    <location>
        <begin position="365"/>
        <end position="383"/>
    </location>
</feature>
<feature type="transmembrane region" description="Helical" evidence="5">
    <location>
        <begin position="341"/>
        <end position="359"/>
    </location>
</feature>
<sequence>MAMIVPMVYSLAVRLDELAPGRADVLGYILGIGSAATLVLAPLTGVLSDRTRSRWGRRRPYTVLGLVLGLAAAPIMAIAPNLPVLILGWVISTVGWGTAAGSIGNWQADRLPASQRGKVSGMTGLTMQVAPVVGILLVGAVPGQTLLIFLIPAIVAVVLVALFVVFASEADSRQARHPDRLTVGGLFKSYLFAPRDVPDFAWNWLGRFVFFLGLTLTTSFTVFFYAQRLEVPVADVAGVLALTSALSIGTATVGSLGGGWLSDRMRRRKPLVFGGAALFAVGTVVGAFAHDLVMLVTAALVTSVGVALFSAVGQALVLDVLPHRETQAGRYMAITMFAQKIPGVLAPIAAPLVLAIGGGAQNFTALYLVAAALALAGGTLIALRVRGVR</sequence>
<dbReference type="GO" id="GO:0005886">
    <property type="term" value="C:plasma membrane"/>
    <property type="evidence" value="ECO:0007669"/>
    <property type="project" value="UniProtKB-SubCell"/>
</dbReference>
<keyword evidence="2 5" id="KW-0812">Transmembrane</keyword>
<dbReference type="InterPro" id="IPR020846">
    <property type="entry name" value="MFS_dom"/>
</dbReference>
<evidence type="ECO:0000313" key="8">
    <source>
        <dbReference type="Proteomes" id="UP000293865"/>
    </source>
</evidence>
<gene>
    <name evidence="7" type="ORF">ESP51_03555</name>
</gene>
<evidence type="ECO:0000256" key="2">
    <source>
        <dbReference type="ARBA" id="ARBA00022692"/>
    </source>
</evidence>
<feature type="transmembrane region" description="Helical" evidence="5">
    <location>
        <begin position="146"/>
        <end position="167"/>
    </location>
</feature>
<proteinExistence type="predicted"/>
<comment type="subcellular location">
    <subcellularLocation>
        <location evidence="1">Cell membrane</location>
        <topology evidence="1">Multi-pass membrane protein</topology>
    </subcellularLocation>
</comment>
<dbReference type="Gene3D" id="1.20.1250.20">
    <property type="entry name" value="MFS general substrate transporter like domains"/>
    <property type="match status" value="2"/>
</dbReference>
<evidence type="ECO:0000259" key="6">
    <source>
        <dbReference type="PROSITE" id="PS50850"/>
    </source>
</evidence>
<evidence type="ECO:0000256" key="1">
    <source>
        <dbReference type="ARBA" id="ARBA00004651"/>
    </source>
</evidence>
<feature type="transmembrane region" description="Helical" evidence="5">
    <location>
        <begin position="85"/>
        <end position="107"/>
    </location>
</feature>
<protein>
    <submittedName>
        <fullName evidence="7">MFS transporter</fullName>
    </submittedName>
</protein>
<feature type="transmembrane region" description="Helical" evidence="5">
    <location>
        <begin position="25"/>
        <end position="48"/>
    </location>
</feature>
<reference evidence="7 8" key="1">
    <citation type="submission" date="2019-01" db="EMBL/GenBank/DDBJ databases">
        <title>Agromyces.</title>
        <authorList>
            <person name="Li J."/>
        </authorList>
    </citation>
    <scope>NUCLEOTIDE SEQUENCE [LARGE SCALE GENOMIC DNA]</scope>
    <source>
        <strain evidence="7 8">DSM 15934</strain>
    </source>
</reference>
<feature type="domain" description="Major facilitator superfamily (MFS) profile" evidence="6">
    <location>
        <begin position="1"/>
        <end position="389"/>
    </location>
</feature>
<dbReference type="Pfam" id="PF07690">
    <property type="entry name" value="MFS_1"/>
    <property type="match status" value="1"/>
</dbReference>
<feature type="transmembrane region" description="Helical" evidence="5">
    <location>
        <begin position="238"/>
        <end position="259"/>
    </location>
</feature>